<evidence type="ECO:0000256" key="1">
    <source>
        <dbReference type="PIRSR" id="PIRSR607822-1"/>
    </source>
</evidence>
<name>G2P418_STRV4</name>
<evidence type="ECO:0000313" key="3">
    <source>
        <dbReference type="Proteomes" id="UP000008703"/>
    </source>
</evidence>
<gene>
    <name evidence="2" type="ORF">Strvi_5422</name>
</gene>
<dbReference type="CDD" id="cd04793">
    <property type="entry name" value="LanC"/>
    <property type="match status" value="1"/>
</dbReference>
<dbReference type="AlphaFoldDB" id="G2P418"/>
<dbReference type="Proteomes" id="UP000008703">
    <property type="component" value="Chromosome"/>
</dbReference>
<reference evidence="2" key="1">
    <citation type="submission" date="2011-08" db="EMBL/GenBank/DDBJ databases">
        <title>Complete sequence of chromosome of Streptomyces violaceusniger Tu 4113.</title>
        <authorList>
            <consortium name="US DOE Joint Genome Institute"/>
            <person name="Lucas S."/>
            <person name="Han J."/>
            <person name="Lapidus A."/>
            <person name="Cheng J.-F."/>
            <person name="Goodwin L."/>
            <person name="Pitluck S."/>
            <person name="Peters L."/>
            <person name="Ivanova N."/>
            <person name="Daligault H."/>
            <person name="Detter J.C."/>
            <person name="Han C."/>
            <person name="Tapia R."/>
            <person name="Land M."/>
            <person name="Hauser L."/>
            <person name="Kyrpides N."/>
            <person name="Ivanova N."/>
            <person name="Pagani I."/>
            <person name="Hagen A."/>
            <person name="Katz L."/>
            <person name="Fiedler H.-P."/>
            <person name="Keasling J."/>
            <person name="Fortman J."/>
            <person name="Woyke T."/>
        </authorList>
    </citation>
    <scope>NUCLEOTIDE SEQUENCE [LARGE SCALE GENOMIC DNA]</scope>
    <source>
        <strain evidence="2">Tu 4113</strain>
    </source>
</reference>
<sequence>MNTTGSPSGAPHPATSMTVGMSREAVVAEIAGRAEAWTPPADLPIGLAGGSAGTALLFVELSRDDPALRPTAHARLAAAAKTIGSAPGSGGHGLYDGLAGLAFAIKAAVRAPGDYATVLTQLNAVVRDRLQHILDLEHARMADGTEPAPRERFDVINGASGLARYFLAEPADPEPVREVLRYLTALTEPIRRHGHTLPGWTATPWPSRETDGDQIDLGLGHGAAGPLALLSLCWTRGIRVPDQDTAILRIAEWLMSWRQSDDSGPYWPALFPAQEELAEHRAPRPPHRPSWCYGTPGVARAMQLAGAALGEEEWVRSATDAMHAVHRRPGGLTDLTDPGLCHGLAGLAYITRVIASDLQDPALTGHADALTERLRAGFAPDTAFGYPTVTHPAPYDAPTFLEGAAGVALALHRPDTPPHWDAALMLS</sequence>
<keyword evidence="3" id="KW-1185">Reference proteome</keyword>
<feature type="binding site" evidence="1">
    <location>
        <position position="341"/>
    </location>
    <ligand>
        <name>Zn(2+)</name>
        <dbReference type="ChEBI" id="CHEBI:29105"/>
    </ligand>
</feature>
<protein>
    <submittedName>
        <fullName evidence="2">Lanthionine synthetase C family protein</fullName>
    </submittedName>
</protein>
<dbReference type="Pfam" id="PF05147">
    <property type="entry name" value="LANC_like"/>
    <property type="match status" value="1"/>
</dbReference>
<dbReference type="RefSeq" id="WP_014058432.1">
    <property type="nucleotide sequence ID" value="NC_015957.1"/>
</dbReference>
<dbReference type="eggNOG" id="COG4403">
    <property type="taxonomic scope" value="Bacteria"/>
</dbReference>
<proteinExistence type="predicted"/>
<dbReference type="SUPFAM" id="SSF158745">
    <property type="entry name" value="LanC-like"/>
    <property type="match status" value="1"/>
</dbReference>
<dbReference type="HOGENOM" id="CLU_049438_0_1_11"/>
<evidence type="ECO:0000313" key="2">
    <source>
        <dbReference type="EMBL" id="AEM84946.1"/>
    </source>
</evidence>
<accession>G2P418</accession>
<keyword evidence="1" id="KW-0479">Metal-binding</keyword>
<dbReference type="PRINTS" id="PR01950">
    <property type="entry name" value="LANCSUPER"/>
</dbReference>
<dbReference type="PRINTS" id="PR01955">
    <property type="entry name" value="LANCFRANKIA"/>
</dbReference>
<dbReference type="InterPro" id="IPR007822">
    <property type="entry name" value="LANC-like"/>
</dbReference>
<dbReference type="KEGG" id="svl:Strvi_5422"/>
<dbReference type="SMART" id="SM01260">
    <property type="entry name" value="LANC_like"/>
    <property type="match status" value="1"/>
</dbReference>
<feature type="binding site" evidence="1">
    <location>
        <position position="342"/>
    </location>
    <ligand>
        <name>Zn(2+)</name>
        <dbReference type="ChEBI" id="CHEBI:29105"/>
    </ligand>
</feature>
<dbReference type="InterPro" id="IPR033889">
    <property type="entry name" value="LanC"/>
</dbReference>
<keyword evidence="1" id="KW-0862">Zinc</keyword>
<dbReference type="Gene3D" id="1.50.10.20">
    <property type="match status" value="1"/>
</dbReference>
<organism evidence="2 3">
    <name type="scientific">Streptomyces violaceusniger (strain Tu 4113)</name>
    <dbReference type="NCBI Taxonomy" id="653045"/>
    <lineage>
        <taxon>Bacteria</taxon>
        <taxon>Bacillati</taxon>
        <taxon>Actinomycetota</taxon>
        <taxon>Actinomycetes</taxon>
        <taxon>Kitasatosporales</taxon>
        <taxon>Streptomycetaceae</taxon>
        <taxon>Streptomyces</taxon>
        <taxon>Streptomyces violaceusniger group</taxon>
    </lineage>
</organism>
<dbReference type="GO" id="GO:0046872">
    <property type="term" value="F:metal ion binding"/>
    <property type="evidence" value="ECO:0007669"/>
    <property type="project" value="UniProtKB-KW"/>
</dbReference>
<dbReference type="GO" id="GO:0031179">
    <property type="term" value="P:peptide modification"/>
    <property type="evidence" value="ECO:0007669"/>
    <property type="project" value="InterPro"/>
</dbReference>
<feature type="binding site" evidence="1">
    <location>
        <position position="292"/>
    </location>
    <ligand>
        <name>Zn(2+)</name>
        <dbReference type="ChEBI" id="CHEBI:29105"/>
    </ligand>
</feature>
<dbReference type="EMBL" id="CP002994">
    <property type="protein sequence ID" value="AEM84946.1"/>
    <property type="molecule type" value="Genomic_DNA"/>
</dbReference>